<sequence>MPELLYINYSADYSIVVIFYISYLASFIESGCSGYRRASPLNSVHYRSFKFLHFGKLFMALKATILKATVNVADMDRQVFLDTVLTVAQHPSETEQRMMLRLLAWICHADERLIFTKGLSADDEPEIWRHNDHNGIELWVEMGLPDEKRLRKACHQSKQVVLYAYNDRAGRVWWQQNKEKLSGHKNLTVLFLDDVQLKQLASMSARNMQLQATIQDGIIWLSDNQTNFELQFEPWQTVGE</sequence>
<dbReference type="Gene3D" id="3.10.640.10">
    <property type="entry name" value="Restriction endonuclease-like alpha-beta roll domain"/>
    <property type="match status" value="1"/>
</dbReference>
<dbReference type="InterPro" id="IPR011335">
    <property type="entry name" value="Restrct_endonuc-II-like"/>
</dbReference>
<keyword evidence="1" id="KW-0812">Transmembrane</keyword>
<dbReference type="EMBL" id="CAADJA010000002">
    <property type="protein sequence ID" value="VFS53558.1"/>
    <property type="molecule type" value="Genomic_DNA"/>
</dbReference>
<dbReference type="CDD" id="cd22368">
    <property type="entry name" value="YaeQ-like"/>
    <property type="match status" value="1"/>
</dbReference>
<protein>
    <submittedName>
        <fullName evidence="2">Uncharacterized protein conserved in bacteria</fullName>
    </submittedName>
</protein>
<dbReference type="InterPro" id="IPR009822">
    <property type="entry name" value="YaeQ"/>
</dbReference>
<organism evidence="2 3">
    <name type="scientific">Budvicia aquatica</name>
    <dbReference type="NCBI Taxonomy" id="82979"/>
    <lineage>
        <taxon>Bacteria</taxon>
        <taxon>Pseudomonadati</taxon>
        <taxon>Pseudomonadota</taxon>
        <taxon>Gammaproteobacteria</taxon>
        <taxon>Enterobacterales</taxon>
        <taxon>Budviciaceae</taxon>
        <taxon>Budvicia</taxon>
    </lineage>
</organism>
<evidence type="ECO:0000313" key="2">
    <source>
        <dbReference type="EMBL" id="VFS53558.1"/>
    </source>
</evidence>
<dbReference type="SMART" id="SM01322">
    <property type="entry name" value="YaeQ"/>
    <property type="match status" value="1"/>
</dbReference>
<dbReference type="Pfam" id="PF07152">
    <property type="entry name" value="YaeQ"/>
    <property type="match status" value="1"/>
</dbReference>
<feature type="transmembrane region" description="Helical" evidence="1">
    <location>
        <begin position="6"/>
        <end position="28"/>
    </location>
</feature>
<proteinExistence type="predicted"/>
<keyword evidence="1" id="KW-1133">Transmembrane helix</keyword>
<dbReference type="PANTHER" id="PTHR38784:SF1">
    <property type="entry name" value="SUCROSE PHOSPHORYLASE"/>
    <property type="match status" value="1"/>
</dbReference>
<evidence type="ECO:0000256" key="1">
    <source>
        <dbReference type="SAM" id="Phobius"/>
    </source>
</evidence>
<dbReference type="PANTHER" id="PTHR38784">
    <property type="entry name" value="SUCROSE PHOSPHORYLASE"/>
    <property type="match status" value="1"/>
</dbReference>
<reference evidence="2 3" key="1">
    <citation type="submission" date="2019-03" db="EMBL/GenBank/DDBJ databases">
        <authorList>
            <consortium name="Pathogen Informatics"/>
        </authorList>
    </citation>
    <scope>NUCLEOTIDE SEQUENCE [LARGE SCALE GENOMIC DNA]</scope>
    <source>
        <strain evidence="2 3">NCTC12282</strain>
    </source>
</reference>
<dbReference type="SUPFAM" id="SSF52980">
    <property type="entry name" value="Restriction endonuclease-like"/>
    <property type="match status" value="1"/>
</dbReference>
<dbReference type="AlphaFoldDB" id="A0A485A144"/>
<gene>
    <name evidence="2" type="primary">yaeQ</name>
    <name evidence="2" type="ORF">NCTC12282_06558</name>
</gene>
<dbReference type="InterPro" id="IPR038590">
    <property type="entry name" value="YaeQ_sf"/>
</dbReference>
<dbReference type="Proteomes" id="UP000373449">
    <property type="component" value="Unassembled WGS sequence"/>
</dbReference>
<keyword evidence="1" id="KW-0472">Membrane</keyword>
<name>A0A485A144_9GAMM</name>
<accession>A0A485A144</accession>
<evidence type="ECO:0000313" key="3">
    <source>
        <dbReference type="Proteomes" id="UP000373449"/>
    </source>
</evidence>